<keyword evidence="2" id="KW-1277">Toxin-antitoxin system</keyword>
<dbReference type="Gene3D" id="2.30.30.110">
    <property type="match status" value="1"/>
</dbReference>
<sequence>MERLIKGDVVVVPFPFSDLSQSKKRPALVLADLEGYDLILSQITSQNVFDSYSIKLKNSDFEEGSLIKNSNIRPNKIFTADRDIVLYKIGHLNEEKIKEVTDRVIRIFVEG</sequence>
<dbReference type="AlphaFoldDB" id="A0A2T0B617"/>
<gene>
    <name evidence="3" type="ORF">CLLU_35340</name>
</gene>
<reference evidence="3 4" key="1">
    <citation type="submission" date="2018-03" db="EMBL/GenBank/DDBJ databases">
        <title>Genome sequence of Clostridium luticellarii DSM 29923.</title>
        <authorList>
            <person name="Poehlein A."/>
            <person name="Daniel R."/>
        </authorList>
    </citation>
    <scope>NUCLEOTIDE SEQUENCE [LARGE SCALE GENOMIC DNA]</scope>
    <source>
        <strain evidence="3 4">DSM 29923</strain>
    </source>
</reference>
<dbReference type="InterPro" id="IPR003477">
    <property type="entry name" value="PemK-like"/>
</dbReference>
<dbReference type="RefSeq" id="WP_106011074.1">
    <property type="nucleotide sequence ID" value="NZ_PVXP01000107.1"/>
</dbReference>
<dbReference type="Proteomes" id="UP000237798">
    <property type="component" value="Unassembled WGS sequence"/>
</dbReference>
<dbReference type="Pfam" id="PF02452">
    <property type="entry name" value="PemK_toxin"/>
    <property type="match status" value="1"/>
</dbReference>
<evidence type="ECO:0000256" key="2">
    <source>
        <dbReference type="ARBA" id="ARBA00022649"/>
    </source>
</evidence>
<organism evidence="3 4">
    <name type="scientific">Clostridium luticellarii</name>
    <dbReference type="NCBI Taxonomy" id="1691940"/>
    <lineage>
        <taxon>Bacteria</taxon>
        <taxon>Bacillati</taxon>
        <taxon>Bacillota</taxon>
        <taxon>Clostridia</taxon>
        <taxon>Eubacteriales</taxon>
        <taxon>Clostridiaceae</taxon>
        <taxon>Clostridium</taxon>
    </lineage>
</organism>
<dbReference type="InterPro" id="IPR011067">
    <property type="entry name" value="Plasmid_toxin/cell-grow_inhib"/>
</dbReference>
<evidence type="ECO:0000313" key="3">
    <source>
        <dbReference type="EMBL" id="PRR79312.1"/>
    </source>
</evidence>
<name>A0A2T0B617_9CLOT</name>
<dbReference type="EMBL" id="PVXP01000107">
    <property type="protein sequence ID" value="PRR79312.1"/>
    <property type="molecule type" value="Genomic_DNA"/>
</dbReference>
<comment type="similarity">
    <text evidence="1">Belongs to the PemK/MazF family.</text>
</comment>
<dbReference type="OrthoDB" id="129822at2"/>
<protein>
    <submittedName>
        <fullName evidence="3">PemK-like protein</fullName>
    </submittedName>
</protein>
<accession>A0A2T0B617</accession>
<keyword evidence="4" id="KW-1185">Reference proteome</keyword>
<dbReference type="GO" id="GO:0003677">
    <property type="term" value="F:DNA binding"/>
    <property type="evidence" value="ECO:0007669"/>
    <property type="project" value="InterPro"/>
</dbReference>
<evidence type="ECO:0000313" key="4">
    <source>
        <dbReference type="Proteomes" id="UP000237798"/>
    </source>
</evidence>
<proteinExistence type="inferred from homology"/>
<dbReference type="SUPFAM" id="SSF50118">
    <property type="entry name" value="Cell growth inhibitor/plasmid maintenance toxic component"/>
    <property type="match status" value="1"/>
</dbReference>
<comment type="caution">
    <text evidence="3">The sequence shown here is derived from an EMBL/GenBank/DDBJ whole genome shotgun (WGS) entry which is preliminary data.</text>
</comment>
<evidence type="ECO:0000256" key="1">
    <source>
        <dbReference type="ARBA" id="ARBA00007521"/>
    </source>
</evidence>